<comment type="caution">
    <text evidence="2">The sequence shown here is derived from an EMBL/GenBank/DDBJ whole genome shotgun (WGS) entry which is preliminary data.</text>
</comment>
<feature type="transmembrane region" description="Helical" evidence="1">
    <location>
        <begin position="326"/>
        <end position="344"/>
    </location>
</feature>
<organism evidence="2 3">
    <name type="scientific">Winogradskyella eximia</name>
    <dbReference type="NCBI Taxonomy" id="262006"/>
    <lineage>
        <taxon>Bacteria</taxon>
        <taxon>Pseudomonadati</taxon>
        <taxon>Bacteroidota</taxon>
        <taxon>Flavobacteriia</taxon>
        <taxon>Flavobacteriales</taxon>
        <taxon>Flavobacteriaceae</taxon>
        <taxon>Winogradskyella</taxon>
    </lineage>
</organism>
<dbReference type="Proteomes" id="UP000256980">
    <property type="component" value="Unassembled WGS sequence"/>
</dbReference>
<dbReference type="SUPFAM" id="SSF55874">
    <property type="entry name" value="ATPase domain of HSP90 chaperone/DNA topoisomerase II/histidine kinase"/>
    <property type="match status" value="1"/>
</dbReference>
<evidence type="ECO:0000313" key="3">
    <source>
        <dbReference type="Proteomes" id="UP000256980"/>
    </source>
</evidence>
<keyword evidence="3" id="KW-1185">Reference proteome</keyword>
<dbReference type="Gene3D" id="1.25.40.10">
    <property type="entry name" value="Tetratricopeptide repeat domain"/>
    <property type="match status" value="1"/>
</dbReference>
<dbReference type="InterPro" id="IPR019734">
    <property type="entry name" value="TPR_rpt"/>
</dbReference>
<dbReference type="Pfam" id="PF13181">
    <property type="entry name" value="TPR_8"/>
    <property type="match status" value="1"/>
</dbReference>
<dbReference type="SUPFAM" id="SSF48452">
    <property type="entry name" value="TPR-like"/>
    <property type="match status" value="1"/>
</dbReference>
<dbReference type="InterPro" id="IPR011990">
    <property type="entry name" value="TPR-like_helical_dom_sf"/>
</dbReference>
<protein>
    <submittedName>
        <fullName evidence="2">Tetratricopeptide repeat protein</fullName>
    </submittedName>
</protein>
<proteinExistence type="predicted"/>
<dbReference type="InterPro" id="IPR036890">
    <property type="entry name" value="HATPase_C_sf"/>
</dbReference>
<keyword evidence="1" id="KW-0472">Membrane</keyword>
<name>A0A3D9H0A5_9FLAO</name>
<evidence type="ECO:0000313" key="2">
    <source>
        <dbReference type="EMBL" id="RED42930.1"/>
    </source>
</evidence>
<dbReference type="CDD" id="cd16917">
    <property type="entry name" value="HATPase_UhpB-NarQ-NarX-like"/>
    <property type="match status" value="1"/>
</dbReference>
<dbReference type="RefSeq" id="WP_181897645.1">
    <property type="nucleotide sequence ID" value="NZ_QRDV01000007.1"/>
</dbReference>
<gene>
    <name evidence="2" type="ORF">DFQ10_107115</name>
</gene>
<keyword evidence="1" id="KW-1133">Transmembrane helix</keyword>
<dbReference type="EMBL" id="QRDV01000007">
    <property type="protein sequence ID" value="RED42930.1"/>
    <property type="molecule type" value="Genomic_DNA"/>
</dbReference>
<reference evidence="2 3" key="1">
    <citation type="submission" date="2018-07" db="EMBL/GenBank/DDBJ databases">
        <title>Genomic Encyclopedia of Type Strains, Phase III (KMG-III): the genomes of soil and plant-associated and newly described type strains.</title>
        <authorList>
            <person name="Whitman W."/>
        </authorList>
    </citation>
    <scope>NUCLEOTIDE SEQUENCE [LARGE SCALE GENOMIC DNA]</scope>
    <source>
        <strain evidence="2 3">CECT 7946</strain>
    </source>
</reference>
<accession>A0A3D9H0A5</accession>
<dbReference type="AlphaFoldDB" id="A0A3D9H0A5"/>
<dbReference type="SMART" id="SM00028">
    <property type="entry name" value="TPR"/>
    <property type="match status" value="4"/>
</dbReference>
<evidence type="ECO:0000256" key="1">
    <source>
        <dbReference type="SAM" id="Phobius"/>
    </source>
</evidence>
<sequence length="540" mass="62065">MLILGFSTNQNLYGQENRDTTDYRSLILKPKSISDLTKGFRFFLNAKEDKLKRSDTIGAIYDLRLISIALRKKGLLHESENYAIEALKLLDHSNKNDALENESRTALYNHLGLINEDLENNDLSLSYYNKAIAIADAFSSKSTIIKNRANVYLKKQRYTDAIADYLSVLDFSIENESKTKVARLYDNLGYAQSKINHPEALVNLEKGLKFRKEVESNSGLITSYLHMAEYYTDRNNKIKALDVTNKALEIAKNSGNKYYEANVLGFKMTLKNDDEVIRFKTLNDSINLTKQVFKNQFASSKYEFFKEKKRADENEILKEKEKSKRLMYQSIAAFIILLTAFVVIKLNDRHKKEKLQQVYNTETRISKKVHDEVANDVYHVMAKLQNSENVNEELLDDLEDIYVRTRDISKENSAIDLKGNFNEQINDLLWSYRTKEVNVITKNSANINWNGVSDIKKTILYRVLQELMTNMRKHSKASIVVLNFSQTKKKITIDYKDNGVGSAIIKSDGLQNAENRIASINGSITFDSEINKCFKAQVIV</sequence>
<keyword evidence="1" id="KW-0812">Transmembrane</keyword>
<dbReference type="Gene3D" id="3.30.565.10">
    <property type="entry name" value="Histidine kinase-like ATPase, C-terminal domain"/>
    <property type="match status" value="1"/>
</dbReference>